<name>A0A9D4T5U2_RHISA</name>
<sequence>MAELPYWGTEQHVCEFSCLKAQHEVIRVAVCDAVECCINGSSLCPPPLMTAMLQSFLDNIEKYIKVLGSNQNLTGMAMPFCQPGNVRGYYQFGVLVTRLRTLETEVRDLLKARNSEEE</sequence>
<accession>A0A9D4T5U2</accession>
<organism evidence="1 2">
    <name type="scientific">Rhipicephalus sanguineus</name>
    <name type="common">Brown dog tick</name>
    <name type="synonym">Ixodes sanguineus</name>
    <dbReference type="NCBI Taxonomy" id="34632"/>
    <lineage>
        <taxon>Eukaryota</taxon>
        <taxon>Metazoa</taxon>
        <taxon>Ecdysozoa</taxon>
        <taxon>Arthropoda</taxon>
        <taxon>Chelicerata</taxon>
        <taxon>Arachnida</taxon>
        <taxon>Acari</taxon>
        <taxon>Parasitiformes</taxon>
        <taxon>Ixodida</taxon>
        <taxon>Ixodoidea</taxon>
        <taxon>Ixodidae</taxon>
        <taxon>Rhipicephalinae</taxon>
        <taxon>Rhipicephalus</taxon>
        <taxon>Rhipicephalus</taxon>
    </lineage>
</organism>
<dbReference type="AlphaFoldDB" id="A0A9D4T5U2"/>
<protein>
    <submittedName>
        <fullName evidence="1">Uncharacterized protein</fullName>
    </submittedName>
</protein>
<reference evidence="1" key="2">
    <citation type="submission" date="2021-09" db="EMBL/GenBank/DDBJ databases">
        <authorList>
            <person name="Jia N."/>
            <person name="Wang J."/>
            <person name="Shi W."/>
            <person name="Du L."/>
            <person name="Sun Y."/>
            <person name="Zhan W."/>
            <person name="Jiang J."/>
            <person name="Wang Q."/>
            <person name="Zhang B."/>
            <person name="Ji P."/>
            <person name="Sakyi L.B."/>
            <person name="Cui X."/>
            <person name="Yuan T."/>
            <person name="Jiang B."/>
            <person name="Yang W."/>
            <person name="Lam T.T.-Y."/>
            <person name="Chang Q."/>
            <person name="Ding S."/>
            <person name="Wang X."/>
            <person name="Zhu J."/>
            <person name="Ruan X."/>
            <person name="Zhao L."/>
            <person name="Wei J."/>
            <person name="Que T."/>
            <person name="Du C."/>
            <person name="Cheng J."/>
            <person name="Dai P."/>
            <person name="Han X."/>
            <person name="Huang E."/>
            <person name="Gao Y."/>
            <person name="Liu J."/>
            <person name="Shao H."/>
            <person name="Ye R."/>
            <person name="Li L."/>
            <person name="Wei W."/>
            <person name="Wang X."/>
            <person name="Wang C."/>
            <person name="Huo Q."/>
            <person name="Li W."/>
            <person name="Guo W."/>
            <person name="Chen H."/>
            <person name="Chen S."/>
            <person name="Zhou L."/>
            <person name="Zhou L."/>
            <person name="Ni X."/>
            <person name="Tian J."/>
            <person name="Zhou Y."/>
            <person name="Sheng Y."/>
            <person name="Liu T."/>
            <person name="Pan Y."/>
            <person name="Xia L."/>
            <person name="Li J."/>
            <person name="Zhao F."/>
            <person name="Cao W."/>
        </authorList>
    </citation>
    <scope>NUCLEOTIDE SEQUENCE</scope>
    <source>
        <strain evidence="1">Rsan-2018</strain>
        <tissue evidence="1">Larvae</tissue>
    </source>
</reference>
<dbReference type="EMBL" id="JABSTV010001247">
    <property type="protein sequence ID" value="KAH7972329.1"/>
    <property type="molecule type" value="Genomic_DNA"/>
</dbReference>
<dbReference type="Proteomes" id="UP000821837">
    <property type="component" value="Chromosome 11"/>
</dbReference>
<comment type="caution">
    <text evidence="1">The sequence shown here is derived from an EMBL/GenBank/DDBJ whole genome shotgun (WGS) entry which is preliminary data.</text>
</comment>
<evidence type="ECO:0000313" key="2">
    <source>
        <dbReference type="Proteomes" id="UP000821837"/>
    </source>
</evidence>
<reference evidence="1" key="1">
    <citation type="journal article" date="2020" name="Cell">
        <title>Large-Scale Comparative Analyses of Tick Genomes Elucidate Their Genetic Diversity and Vector Capacities.</title>
        <authorList>
            <consortium name="Tick Genome and Microbiome Consortium (TIGMIC)"/>
            <person name="Jia N."/>
            <person name="Wang J."/>
            <person name="Shi W."/>
            <person name="Du L."/>
            <person name="Sun Y."/>
            <person name="Zhan W."/>
            <person name="Jiang J.F."/>
            <person name="Wang Q."/>
            <person name="Zhang B."/>
            <person name="Ji P."/>
            <person name="Bell-Sakyi L."/>
            <person name="Cui X.M."/>
            <person name="Yuan T.T."/>
            <person name="Jiang B.G."/>
            <person name="Yang W.F."/>
            <person name="Lam T.T."/>
            <person name="Chang Q.C."/>
            <person name="Ding S.J."/>
            <person name="Wang X.J."/>
            <person name="Zhu J.G."/>
            <person name="Ruan X.D."/>
            <person name="Zhao L."/>
            <person name="Wei J.T."/>
            <person name="Ye R.Z."/>
            <person name="Que T.C."/>
            <person name="Du C.H."/>
            <person name="Zhou Y.H."/>
            <person name="Cheng J.X."/>
            <person name="Dai P.F."/>
            <person name="Guo W.B."/>
            <person name="Han X.H."/>
            <person name="Huang E.J."/>
            <person name="Li L.F."/>
            <person name="Wei W."/>
            <person name="Gao Y.C."/>
            <person name="Liu J.Z."/>
            <person name="Shao H.Z."/>
            <person name="Wang X."/>
            <person name="Wang C.C."/>
            <person name="Yang T.C."/>
            <person name="Huo Q.B."/>
            <person name="Li W."/>
            <person name="Chen H.Y."/>
            <person name="Chen S.E."/>
            <person name="Zhou L.G."/>
            <person name="Ni X.B."/>
            <person name="Tian J.H."/>
            <person name="Sheng Y."/>
            <person name="Liu T."/>
            <person name="Pan Y.S."/>
            <person name="Xia L.Y."/>
            <person name="Li J."/>
            <person name="Zhao F."/>
            <person name="Cao W.C."/>
        </authorList>
    </citation>
    <scope>NUCLEOTIDE SEQUENCE</scope>
    <source>
        <strain evidence="1">Rsan-2018</strain>
    </source>
</reference>
<gene>
    <name evidence="1" type="ORF">HPB52_011123</name>
</gene>
<proteinExistence type="predicted"/>
<keyword evidence="2" id="KW-1185">Reference proteome</keyword>
<dbReference type="VEuPathDB" id="VectorBase:RSAN_026239"/>
<evidence type="ECO:0000313" key="1">
    <source>
        <dbReference type="EMBL" id="KAH7972329.1"/>
    </source>
</evidence>